<reference evidence="1" key="1">
    <citation type="submission" date="2023-08" db="EMBL/GenBank/DDBJ databases">
        <title>A de novo genome assembly of Solanum verrucosum Schlechtendal, a Mexican diploid species geographically isolated from the other diploid A-genome species in potato relatives.</title>
        <authorList>
            <person name="Hosaka K."/>
        </authorList>
    </citation>
    <scope>NUCLEOTIDE SEQUENCE</scope>
    <source>
        <tissue evidence="1">Young leaves</tissue>
    </source>
</reference>
<dbReference type="Proteomes" id="UP001234989">
    <property type="component" value="Chromosome 11"/>
</dbReference>
<organism evidence="1 2">
    <name type="scientific">Solanum verrucosum</name>
    <dbReference type="NCBI Taxonomy" id="315347"/>
    <lineage>
        <taxon>Eukaryota</taxon>
        <taxon>Viridiplantae</taxon>
        <taxon>Streptophyta</taxon>
        <taxon>Embryophyta</taxon>
        <taxon>Tracheophyta</taxon>
        <taxon>Spermatophyta</taxon>
        <taxon>Magnoliopsida</taxon>
        <taxon>eudicotyledons</taxon>
        <taxon>Gunneridae</taxon>
        <taxon>Pentapetalae</taxon>
        <taxon>asterids</taxon>
        <taxon>lamiids</taxon>
        <taxon>Solanales</taxon>
        <taxon>Solanaceae</taxon>
        <taxon>Solanoideae</taxon>
        <taxon>Solaneae</taxon>
        <taxon>Solanum</taxon>
    </lineage>
</organism>
<sequence length="57" mass="6264">MRRLIPFSVDLILSFRDQHTGTKGEVRPFGNSPSGLGDPDQACISSLFSAFSFLFVT</sequence>
<evidence type="ECO:0000313" key="2">
    <source>
        <dbReference type="Proteomes" id="UP001234989"/>
    </source>
</evidence>
<name>A0AAF0ZZG3_SOLVR</name>
<protein>
    <submittedName>
        <fullName evidence="1">Uncharacterized protein</fullName>
    </submittedName>
</protein>
<gene>
    <name evidence="1" type="ORF">MTR67_048648</name>
</gene>
<dbReference type="EMBL" id="CP133622">
    <property type="protein sequence ID" value="WMV55263.1"/>
    <property type="molecule type" value="Genomic_DNA"/>
</dbReference>
<evidence type="ECO:0000313" key="1">
    <source>
        <dbReference type="EMBL" id="WMV55263.1"/>
    </source>
</evidence>
<accession>A0AAF0ZZG3</accession>
<proteinExistence type="predicted"/>
<dbReference type="AlphaFoldDB" id="A0AAF0ZZG3"/>
<keyword evidence="2" id="KW-1185">Reference proteome</keyword>